<protein>
    <submittedName>
        <fullName evidence="1">Uncharacterized protein</fullName>
    </submittedName>
</protein>
<dbReference type="EMBL" id="MN739302">
    <property type="protein sequence ID" value="QHS97716.1"/>
    <property type="molecule type" value="Genomic_DNA"/>
</dbReference>
<name>A0A6C0BZU6_9ZZZZ</name>
<accession>A0A6C0BZU6</accession>
<evidence type="ECO:0000313" key="1">
    <source>
        <dbReference type="EMBL" id="QHS97716.1"/>
    </source>
</evidence>
<reference evidence="1" key="1">
    <citation type="journal article" date="2020" name="Nature">
        <title>Giant virus diversity and host interactions through global metagenomics.</title>
        <authorList>
            <person name="Schulz F."/>
            <person name="Roux S."/>
            <person name="Paez-Espino D."/>
            <person name="Jungbluth S."/>
            <person name="Walsh D.A."/>
            <person name="Denef V.J."/>
            <person name="McMahon K.D."/>
            <person name="Konstantinidis K.T."/>
            <person name="Eloe-Fadrosh E.A."/>
            <person name="Kyrpides N.C."/>
            <person name="Woyke T."/>
        </authorList>
    </citation>
    <scope>NUCLEOTIDE SEQUENCE</scope>
    <source>
        <strain evidence="1">GVMAG-M-3300020182-33</strain>
    </source>
</reference>
<organism evidence="1">
    <name type="scientific">viral metagenome</name>
    <dbReference type="NCBI Taxonomy" id="1070528"/>
    <lineage>
        <taxon>unclassified sequences</taxon>
        <taxon>metagenomes</taxon>
        <taxon>organismal metagenomes</taxon>
    </lineage>
</organism>
<dbReference type="AlphaFoldDB" id="A0A6C0BZU6"/>
<proteinExistence type="predicted"/>
<sequence>MQDIVTIPKHSYKQTSNTPAGARDVRDTLVLKRSSLSSFYGDSVTPARPSTPAIVAQFGARCEVSGSITMLKPKQEPLLTPAVRSTLAYYCKAAKRAQTRDMSHLQATPIYWKGSDATGVVSYLGLKRGLKVYNLIGNTTPPETEIPHNFKKAAAFGTPIGKASWAVFLDYRQNHPSTFRFGQILQHAPSPGIRVILVNSREYEAFTQLIAPVQFSFAIGPTLQHTPANGELALANIAKLLAECAQDQYIRSRLLTAKDSLHAAMRLDSKGKVAPRARAQLEAAAEKLEYAAVHLHETGNKCPTTTSSGIYEKRMKETIALMDILVCRIRIADSENKPDLVYSTSDEDFIRELADILREGKSDDHDARKCMSTLTKHRPRLVQAAQLAGMSSHPASILDESFAAIQANCEPTGHDPSDRKSAQAHLIRLSKDKNENVKLWRTALTLNSDRLSHRCKDATQHLMSSLNDSRCRKLYVDIIEEHNPGHVVSSATETRSLANEVLVQLESDGSTHKALENSEVSECLLRDEGAISQQLEAKPRAASPSTNDAETLAEIDKDEAIQLKEIVKAQGKLRVVCERANTPEQSNNPILRGSSKSSMLASLLAHEGRIDIVKASETASKVEKILDIAETGETKAERDAREKCRHAIMDFDKDARNRQCTIRIMRKLGVAPSGDPQRYREKLAKLMKEQLEETQHEGEGPERELDELCAHSLSPKATAVEHRAIAVGKRQCAHAAYKEIVKTVCSKMSSLGIPINFLDFLSILCLSVLPPWPYNIATMQNVWLPARQVAMKHENGTHVVCEDSSRIIGIHAPTAGGKNEAFDVRNAEMLSLLRKLQNGASLAELSKCACTSKDVMTAEQRHKLAQSTSWYWRCSEALITGGAEDARLITSARQTLVAQVLKETLQGVSLTGVATLHTPRLAGPSILEILWKTYLTLLFGGVLDTFRLRIAQQHASHTPCFMAMIDSFFFVVLLDLYDVSEAITPEAGITDMVGLAALSKKNAAIGALGLAVLGKLAGTVLDEQAFETVTDKVAEGATQAGNALLQATIHEAKRSSVPTLGEASKGPPKQHDSAVKRGYKKLFTELFPFKKGSVNDVLIKLCLRDSHSHATPYVTKMNPLEHAETREEKLKTVIAASASAEVMHAVIERENITPPLCFPLPPPGAGNPPKTCLDIC</sequence>